<protein>
    <recommendedName>
        <fullName evidence="9">Small ribosomal subunit protein uS3</fullName>
        <ecNumber evidence="4">4.2.99.18</ecNumber>
    </recommendedName>
    <alternativeName>
        <fullName evidence="10">40S ribosomal protein S3</fullName>
    </alternativeName>
</protein>
<reference evidence="16" key="2">
    <citation type="submission" date="2025-09" db="UniProtKB">
        <authorList>
            <consortium name="Ensembl"/>
        </authorList>
    </citation>
    <scope>IDENTIFICATION</scope>
</reference>
<evidence type="ECO:0000256" key="12">
    <source>
        <dbReference type="RuleBase" id="RU003624"/>
    </source>
</evidence>
<dbReference type="InterPro" id="IPR057258">
    <property type="entry name" value="Ribosomal_uS3"/>
</dbReference>
<dbReference type="PANTHER" id="PTHR11760">
    <property type="entry name" value="30S/40S RIBOSOMAL PROTEIN S3"/>
    <property type="match status" value="1"/>
</dbReference>
<evidence type="ECO:0000256" key="7">
    <source>
        <dbReference type="ARBA" id="ARBA00022980"/>
    </source>
</evidence>
<dbReference type="FunFam" id="3.30.1140.32:FF:000005">
    <property type="entry name" value="40S ribosomal protein S3"/>
    <property type="match status" value="1"/>
</dbReference>
<dbReference type="Gene3D" id="3.30.1140.32">
    <property type="entry name" value="Ribosomal protein S3, C-terminal domain"/>
    <property type="match status" value="1"/>
</dbReference>
<evidence type="ECO:0000256" key="4">
    <source>
        <dbReference type="ARBA" id="ARBA00012720"/>
    </source>
</evidence>
<dbReference type="GO" id="GO:0003735">
    <property type="term" value="F:structural constituent of ribosome"/>
    <property type="evidence" value="ECO:0007669"/>
    <property type="project" value="InterPro"/>
</dbReference>
<dbReference type="InterPro" id="IPR005703">
    <property type="entry name" value="Ribosomal_uS3_euk/arc"/>
</dbReference>
<dbReference type="PANTHER" id="PTHR11760:SF32">
    <property type="entry name" value="SMALL RIBOSOMAL SUBUNIT PROTEIN US3"/>
    <property type="match status" value="1"/>
</dbReference>
<dbReference type="GO" id="GO:0006412">
    <property type="term" value="P:translation"/>
    <property type="evidence" value="ECO:0007669"/>
    <property type="project" value="InterPro"/>
</dbReference>
<proteinExistence type="inferred from homology"/>
<dbReference type="InterPro" id="IPR001351">
    <property type="entry name" value="Ribosomal_uS3_C"/>
</dbReference>
<accession>A0A8D2HUA2</accession>
<evidence type="ECO:0000256" key="9">
    <source>
        <dbReference type="ARBA" id="ARBA00035257"/>
    </source>
</evidence>
<dbReference type="AlphaFoldDB" id="A0A8D2HUA2"/>
<evidence type="ECO:0000313" key="17">
    <source>
        <dbReference type="Proteomes" id="UP000694417"/>
    </source>
</evidence>
<dbReference type="Proteomes" id="UP000694417">
    <property type="component" value="Unplaced"/>
</dbReference>
<evidence type="ECO:0000256" key="8">
    <source>
        <dbReference type="ARBA" id="ARBA00023274"/>
    </source>
</evidence>
<keyword evidence="5" id="KW-0131">Cell cycle</keyword>
<feature type="compositionally biased region" description="Pro residues" evidence="13">
    <location>
        <begin position="229"/>
        <end position="241"/>
    </location>
</feature>
<dbReference type="GO" id="GO:0022627">
    <property type="term" value="C:cytosolic small ribosomal subunit"/>
    <property type="evidence" value="ECO:0007669"/>
    <property type="project" value="TreeGrafter"/>
</dbReference>
<keyword evidence="17" id="KW-1185">Reference proteome</keyword>
<evidence type="ECO:0000256" key="5">
    <source>
        <dbReference type="ARBA" id="ARBA00022776"/>
    </source>
</evidence>
<evidence type="ECO:0000256" key="11">
    <source>
        <dbReference type="ARBA" id="ARBA00044632"/>
    </source>
</evidence>
<dbReference type="Gene3D" id="3.30.300.20">
    <property type="match status" value="1"/>
</dbReference>
<dbReference type="InterPro" id="IPR009019">
    <property type="entry name" value="KH_sf_prok-type"/>
</dbReference>
<keyword evidence="7 12" id="KW-0689">Ribosomal protein</keyword>
<keyword evidence="8 12" id="KW-0687">Ribonucleoprotein</keyword>
<keyword evidence="6" id="KW-0694">RNA-binding</keyword>
<evidence type="ECO:0000259" key="15">
    <source>
        <dbReference type="Pfam" id="PF07650"/>
    </source>
</evidence>
<keyword evidence="5" id="KW-0132">Cell division</keyword>
<evidence type="ECO:0000256" key="6">
    <source>
        <dbReference type="ARBA" id="ARBA00022884"/>
    </source>
</evidence>
<sequence>NCISHERPPASTSRSVFAVAPRPLYSLPPARLPFLSGLAAARWRYKFPRRGRTQNVLGEKGRRIRELTAVVQKRFGFPEGSVELYAEKVATRGLCAIAQAESLRYKLLGGLAVRRACYGVLRFIMESGAKGCEVVVSGKLRGQRAKSMKFVDGLMIHSGDPVNYYVDTAVRHVLLRQGVLGIKVKIMLPWDPSGKIGPKKPLPDHVSIVEPKDEILPTTPISEQKGGKPEPPAMPQPVPTA</sequence>
<dbReference type="EC" id="4.2.99.18" evidence="4"/>
<dbReference type="GO" id="GO:0005743">
    <property type="term" value="C:mitochondrial inner membrane"/>
    <property type="evidence" value="ECO:0007669"/>
    <property type="project" value="UniProtKB-SubCell"/>
</dbReference>
<dbReference type="Pfam" id="PF07650">
    <property type="entry name" value="KH_2"/>
    <property type="match status" value="1"/>
</dbReference>
<dbReference type="GO" id="GO:0005819">
    <property type="term" value="C:spindle"/>
    <property type="evidence" value="ECO:0007669"/>
    <property type="project" value="UniProtKB-SubCell"/>
</dbReference>
<evidence type="ECO:0000256" key="2">
    <source>
        <dbReference type="ARBA" id="ARBA00004637"/>
    </source>
</evidence>
<evidence type="ECO:0000256" key="10">
    <source>
        <dbReference type="ARBA" id="ARBA00035408"/>
    </source>
</evidence>
<feature type="region of interest" description="Disordered" evidence="13">
    <location>
        <begin position="198"/>
        <end position="241"/>
    </location>
</feature>
<evidence type="ECO:0000256" key="13">
    <source>
        <dbReference type="SAM" id="MobiDB-lite"/>
    </source>
</evidence>
<dbReference type="Pfam" id="PF00189">
    <property type="entry name" value="Ribosomal_S3_C"/>
    <property type="match status" value="1"/>
</dbReference>
<keyword evidence="5" id="KW-0498">Mitosis</keyword>
<evidence type="ECO:0000256" key="1">
    <source>
        <dbReference type="ARBA" id="ARBA00004186"/>
    </source>
</evidence>
<evidence type="ECO:0000256" key="3">
    <source>
        <dbReference type="ARBA" id="ARBA00010761"/>
    </source>
</evidence>
<dbReference type="GO" id="GO:0005634">
    <property type="term" value="C:nucleus"/>
    <property type="evidence" value="ECO:0007669"/>
    <property type="project" value="TreeGrafter"/>
</dbReference>
<comment type="subcellular location">
    <subcellularLocation>
        <location evidence="1">Cytoplasm</location>
        <location evidence="1">Cytoskeleton</location>
        <location evidence="1">Spindle</location>
    </subcellularLocation>
    <subcellularLocation>
        <location evidence="2">Mitochondrion inner membrane</location>
        <topology evidence="2">Peripheral membrane protein</topology>
    </subcellularLocation>
</comment>
<feature type="domain" description="KH type-2" evidence="15">
    <location>
        <begin position="49"/>
        <end position="91"/>
    </location>
</feature>
<dbReference type="NCBIfam" id="TIGR01008">
    <property type="entry name" value="uS3_euk_arch"/>
    <property type="match status" value="1"/>
</dbReference>
<gene>
    <name evidence="16" type="primary">Rps3</name>
</gene>
<organism evidence="16 17">
    <name type="scientific">Urocitellus parryii</name>
    <name type="common">Arctic ground squirrel</name>
    <name type="synonym">Spermophilus parryii</name>
    <dbReference type="NCBI Taxonomy" id="9999"/>
    <lineage>
        <taxon>Eukaryota</taxon>
        <taxon>Metazoa</taxon>
        <taxon>Chordata</taxon>
        <taxon>Craniata</taxon>
        <taxon>Vertebrata</taxon>
        <taxon>Euteleostomi</taxon>
        <taxon>Mammalia</taxon>
        <taxon>Eutheria</taxon>
        <taxon>Euarchontoglires</taxon>
        <taxon>Glires</taxon>
        <taxon>Rodentia</taxon>
        <taxon>Sciuromorpha</taxon>
        <taxon>Sciuridae</taxon>
        <taxon>Xerinae</taxon>
        <taxon>Marmotini</taxon>
        <taxon>Urocitellus</taxon>
    </lineage>
</organism>
<dbReference type="Ensembl" id="ENSUPAT00010019297.1">
    <property type="protein sequence ID" value="ENSUPAP00010016933.1"/>
    <property type="gene ID" value="ENSUPAG00010013480.1"/>
</dbReference>
<evidence type="ECO:0000313" key="16">
    <source>
        <dbReference type="Ensembl" id="ENSUPAP00010016933.1"/>
    </source>
</evidence>
<dbReference type="SUPFAM" id="SSF54814">
    <property type="entry name" value="Prokaryotic type KH domain (KH-domain type II)"/>
    <property type="match status" value="1"/>
</dbReference>
<comment type="catalytic activity">
    <reaction evidence="11">
        <text>2'-deoxyribonucleotide-(2'-deoxyribose 5'-phosphate)-2'-deoxyribonucleotide-DNA = a 3'-end 2'-deoxyribonucleotide-(2,3-dehydro-2,3-deoxyribose 5'-phosphate)-DNA + a 5'-end 5'-phospho-2'-deoxyribonucleoside-DNA + H(+)</text>
        <dbReference type="Rhea" id="RHEA:66592"/>
        <dbReference type="Rhea" id="RHEA-COMP:13180"/>
        <dbReference type="Rhea" id="RHEA-COMP:16897"/>
        <dbReference type="Rhea" id="RHEA-COMP:17067"/>
        <dbReference type="ChEBI" id="CHEBI:15378"/>
        <dbReference type="ChEBI" id="CHEBI:136412"/>
        <dbReference type="ChEBI" id="CHEBI:157695"/>
        <dbReference type="ChEBI" id="CHEBI:167181"/>
        <dbReference type="EC" id="4.2.99.18"/>
    </reaction>
</comment>
<comment type="similarity">
    <text evidence="3 12">Belongs to the universal ribosomal protein uS3 family.</text>
</comment>
<dbReference type="GeneTree" id="ENSGT00390000008610"/>
<dbReference type="InterPro" id="IPR036419">
    <property type="entry name" value="Ribosomal_S3_C_sf"/>
</dbReference>
<reference evidence="16" key="1">
    <citation type="submission" date="2025-08" db="UniProtKB">
        <authorList>
            <consortium name="Ensembl"/>
        </authorList>
    </citation>
    <scope>IDENTIFICATION</scope>
</reference>
<dbReference type="InterPro" id="IPR015946">
    <property type="entry name" value="KH_dom-like_a/b"/>
</dbReference>
<dbReference type="InterPro" id="IPR018280">
    <property type="entry name" value="Ribosomal_uS3_CS"/>
</dbReference>
<dbReference type="GO" id="GO:2001235">
    <property type="term" value="P:positive regulation of apoptotic signaling pathway"/>
    <property type="evidence" value="ECO:0007669"/>
    <property type="project" value="TreeGrafter"/>
</dbReference>
<dbReference type="PROSITE" id="PS00548">
    <property type="entry name" value="RIBOSOMAL_S3"/>
    <property type="match status" value="1"/>
</dbReference>
<evidence type="ECO:0000259" key="14">
    <source>
        <dbReference type="Pfam" id="PF00189"/>
    </source>
</evidence>
<dbReference type="GO" id="GO:0140078">
    <property type="term" value="F:class I DNA-(apurinic or apyrimidinic site) endonuclease activity"/>
    <property type="evidence" value="ECO:0007669"/>
    <property type="project" value="UniProtKB-EC"/>
</dbReference>
<feature type="domain" description="Small ribosomal subunit protein uS3 C-terminal" evidence="14">
    <location>
        <begin position="104"/>
        <end position="186"/>
    </location>
</feature>
<dbReference type="SUPFAM" id="SSF54821">
    <property type="entry name" value="Ribosomal protein S3 C-terminal domain"/>
    <property type="match status" value="1"/>
</dbReference>
<dbReference type="GO" id="GO:0003723">
    <property type="term" value="F:RNA binding"/>
    <property type="evidence" value="ECO:0007669"/>
    <property type="project" value="UniProtKB-KW"/>
</dbReference>
<dbReference type="InterPro" id="IPR004044">
    <property type="entry name" value="KH_dom_type_2"/>
</dbReference>
<name>A0A8D2HUA2_UROPR</name>